<dbReference type="InterPro" id="IPR009019">
    <property type="entry name" value="KH_sf_prok-type"/>
</dbReference>
<keyword evidence="6" id="KW-0963">Cytoplasm</keyword>
<dbReference type="GO" id="GO:0000028">
    <property type="term" value="P:ribosomal small subunit assembly"/>
    <property type="evidence" value="ECO:0007669"/>
    <property type="project" value="TreeGrafter"/>
</dbReference>
<keyword evidence="3 6" id="KW-0547">Nucleotide-binding</keyword>
<evidence type="ECO:0000256" key="7">
    <source>
        <dbReference type="PROSITE-ProRule" id="PRU01050"/>
    </source>
</evidence>
<reference evidence="12" key="1">
    <citation type="submission" date="2016-04" db="EMBL/GenBank/DDBJ databases">
        <authorList>
            <person name="Tagini F."/>
        </authorList>
    </citation>
    <scope>NUCLEOTIDE SEQUENCE [LARGE SCALE GENOMIC DNA]</scope>
    <source>
        <strain evidence="12">CHUV0807</strain>
    </source>
</reference>
<evidence type="ECO:0000259" key="10">
    <source>
        <dbReference type="PROSITE" id="PS51713"/>
    </source>
</evidence>
<dbReference type="InterPro" id="IPR004044">
    <property type="entry name" value="KH_dom_type_2"/>
</dbReference>
<dbReference type="InterPro" id="IPR005225">
    <property type="entry name" value="Small_GTP-bd"/>
</dbReference>
<protein>
    <recommendedName>
        <fullName evidence="2 6">GTPase Era</fullName>
    </recommendedName>
</protein>
<dbReference type="AlphaFoldDB" id="A0A1C3H1T3"/>
<keyword evidence="5 6" id="KW-0342">GTP-binding</keyword>
<dbReference type="GO" id="GO:0043024">
    <property type="term" value="F:ribosomal small subunit binding"/>
    <property type="evidence" value="ECO:0007669"/>
    <property type="project" value="TreeGrafter"/>
</dbReference>
<dbReference type="Gene3D" id="3.30.300.20">
    <property type="match status" value="1"/>
</dbReference>
<dbReference type="CDD" id="cd22534">
    <property type="entry name" value="KH-II_Era"/>
    <property type="match status" value="1"/>
</dbReference>
<evidence type="ECO:0000256" key="8">
    <source>
        <dbReference type="RuleBase" id="RU003761"/>
    </source>
</evidence>
<dbReference type="PROSITE" id="PS50823">
    <property type="entry name" value="KH_TYPE_2"/>
    <property type="match status" value="1"/>
</dbReference>
<feature type="domain" description="Era-type G" evidence="10">
    <location>
        <begin position="4"/>
        <end position="172"/>
    </location>
</feature>
<dbReference type="NCBIfam" id="TIGR00436">
    <property type="entry name" value="era"/>
    <property type="match status" value="1"/>
</dbReference>
<comment type="similarity">
    <text evidence="1 6 7 8">Belongs to the TRAFAC class TrmE-Era-EngA-EngB-Septin-like GTPase superfamily. Era GTPase family.</text>
</comment>
<dbReference type="EMBL" id="FKLO01000012">
    <property type="protein sequence ID" value="SAM57084.1"/>
    <property type="molecule type" value="Genomic_DNA"/>
</dbReference>
<feature type="binding site" evidence="6">
    <location>
        <begin position="121"/>
        <end position="124"/>
    </location>
    <ligand>
        <name>GTP</name>
        <dbReference type="ChEBI" id="CHEBI:37565"/>
    </ligand>
</feature>
<dbReference type="SUPFAM" id="SSF52540">
    <property type="entry name" value="P-loop containing nucleoside triphosphate hydrolases"/>
    <property type="match status" value="1"/>
</dbReference>
<dbReference type="GO" id="GO:0003924">
    <property type="term" value="F:GTPase activity"/>
    <property type="evidence" value="ECO:0007669"/>
    <property type="project" value="UniProtKB-UniRule"/>
</dbReference>
<evidence type="ECO:0000256" key="1">
    <source>
        <dbReference type="ARBA" id="ARBA00007921"/>
    </source>
</evidence>
<dbReference type="SUPFAM" id="SSF54814">
    <property type="entry name" value="Prokaryotic type KH domain (KH-domain type II)"/>
    <property type="match status" value="1"/>
</dbReference>
<feature type="region of interest" description="G3" evidence="7">
    <location>
        <begin position="59"/>
        <end position="62"/>
    </location>
</feature>
<comment type="subunit">
    <text evidence="6">Monomer.</text>
</comment>
<sequence length="300" mass="33961">MNTRAGHIAVVGRPNVGKSTLINHLIGQKIAITSKKPQTTRHALLGIHTTGENQIIFVDTPGIHQSREKAINRHMNRTAWQSMDYVDLILQVSEAGRWNDEDARIAKALAAGDKPVIQVPNKIDRLRDKTVLLKELEHIQSLGNWQAIIPVSAQQRQNLDTLERALIPFLPEQPWLYPEDHITTAGMRFMAAEIIREKIFRYLHQEIPYALGVIIDQYQEDARLVEIDATIMVERDSQKGIVIGKGGQTLRLIGQRAREELEGLLEKKVMLRNHVKTKENWRDNDAIIHSMGHGSGTEDA</sequence>
<dbReference type="GO" id="GO:0005829">
    <property type="term" value="C:cytosol"/>
    <property type="evidence" value="ECO:0007669"/>
    <property type="project" value="TreeGrafter"/>
</dbReference>
<dbReference type="CDD" id="cd04163">
    <property type="entry name" value="Era"/>
    <property type="match status" value="1"/>
</dbReference>
<feature type="binding site" evidence="6">
    <location>
        <begin position="12"/>
        <end position="19"/>
    </location>
    <ligand>
        <name>GTP</name>
        <dbReference type="ChEBI" id="CHEBI:37565"/>
    </ligand>
</feature>
<dbReference type="Proteomes" id="UP000190837">
    <property type="component" value="Unassembled WGS sequence"/>
</dbReference>
<dbReference type="PRINTS" id="PR00326">
    <property type="entry name" value="GTP1OBG"/>
</dbReference>
<keyword evidence="6" id="KW-0690">Ribosome biogenesis</keyword>
<accession>A0A1C3H1T3</accession>
<evidence type="ECO:0000313" key="11">
    <source>
        <dbReference type="EMBL" id="SAM57084.1"/>
    </source>
</evidence>
<dbReference type="GO" id="GO:0070181">
    <property type="term" value="F:small ribosomal subunit rRNA binding"/>
    <property type="evidence" value="ECO:0007669"/>
    <property type="project" value="UniProtKB-UniRule"/>
</dbReference>
<keyword evidence="4 6" id="KW-0694">RNA-binding</keyword>
<evidence type="ECO:0000259" key="9">
    <source>
        <dbReference type="PROSITE" id="PS50823"/>
    </source>
</evidence>
<dbReference type="PANTHER" id="PTHR42698">
    <property type="entry name" value="GTPASE ERA"/>
    <property type="match status" value="1"/>
</dbReference>
<dbReference type="InterPro" id="IPR005662">
    <property type="entry name" value="GTPase_Era-like"/>
</dbReference>
<dbReference type="GO" id="GO:0005525">
    <property type="term" value="F:GTP binding"/>
    <property type="evidence" value="ECO:0007669"/>
    <property type="project" value="UniProtKB-UniRule"/>
</dbReference>
<proteinExistence type="inferred from homology"/>
<feature type="region of interest" description="G4" evidence="7">
    <location>
        <begin position="121"/>
        <end position="124"/>
    </location>
</feature>
<dbReference type="PROSITE" id="PS51713">
    <property type="entry name" value="G_ERA"/>
    <property type="match status" value="1"/>
</dbReference>
<feature type="domain" description="KH type-2" evidence="9">
    <location>
        <begin position="203"/>
        <end position="279"/>
    </location>
</feature>
<evidence type="ECO:0000256" key="6">
    <source>
        <dbReference type="HAMAP-Rule" id="MF_00367"/>
    </source>
</evidence>
<organism evidence="11 12">
    <name type="scientific">Cardiobacterium hominis</name>
    <dbReference type="NCBI Taxonomy" id="2718"/>
    <lineage>
        <taxon>Bacteria</taxon>
        <taxon>Pseudomonadati</taxon>
        <taxon>Pseudomonadota</taxon>
        <taxon>Gammaproteobacteria</taxon>
        <taxon>Cardiobacteriales</taxon>
        <taxon>Cardiobacteriaceae</taxon>
        <taxon>Cardiobacterium</taxon>
    </lineage>
</organism>
<feature type="region of interest" description="G5" evidence="7">
    <location>
        <begin position="151"/>
        <end position="153"/>
    </location>
</feature>
<comment type="function">
    <text evidence="6">An essential GTPase that binds both GDP and GTP, with rapid nucleotide exchange. Plays a role in 16S rRNA processing and 30S ribosomal subunit biogenesis and possibly also in cell cycle regulation and energy metabolism.</text>
</comment>
<dbReference type="Pfam" id="PF07650">
    <property type="entry name" value="KH_2"/>
    <property type="match status" value="1"/>
</dbReference>
<dbReference type="InterPro" id="IPR015946">
    <property type="entry name" value="KH_dom-like_a/b"/>
</dbReference>
<evidence type="ECO:0000256" key="4">
    <source>
        <dbReference type="ARBA" id="ARBA00022884"/>
    </source>
</evidence>
<dbReference type="RefSeq" id="WP_079538864.1">
    <property type="nucleotide sequence ID" value="NZ_CP171111.1"/>
</dbReference>
<dbReference type="HAMAP" id="MF_00367">
    <property type="entry name" value="GTPase_Era"/>
    <property type="match status" value="1"/>
</dbReference>
<dbReference type="InterPro" id="IPR027417">
    <property type="entry name" value="P-loop_NTPase"/>
</dbReference>
<evidence type="ECO:0000256" key="3">
    <source>
        <dbReference type="ARBA" id="ARBA00022741"/>
    </source>
</evidence>
<dbReference type="Gene3D" id="3.40.50.300">
    <property type="entry name" value="P-loop containing nucleotide triphosphate hydrolases"/>
    <property type="match status" value="1"/>
</dbReference>
<comment type="subcellular location">
    <subcellularLocation>
        <location evidence="6">Cytoplasm</location>
    </subcellularLocation>
    <subcellularLocation>
        <location evidence="6">Cell membrane</location>
        <topology evidence="6">Peripheral membrane protein</topology>
    </subcellularLocation>
</comment>
<keyword evidence="6" id="KW-0699">rRNA-binding</keyword>
<dbReference type="NCBIfam" id="TIGR00231">
    <property type="entry name" value="small_GTP"/>
    <property type="match status" value="1"/>
</dbReference>
<evidence type="ECO:0000313" key="12">
    <source>
        <dbReference type="Proteomes" id="UP000190837"/>
    </source>
</evidence>
<dbReference type="GO" id="GO:0005886">
    <property type="term" value="C:plasma membrane"/>
    <property type="evidence" value="ECO:0007669"/>
    <property type="project" value="UniProtKB-SubCell"/>
</dbReference>
<evidence type="ECO:0000256" key="5">
    <source>
        <dbReference type="ARBA" id="ARBA00023134"/>
    </source>
</evidence>
<name>A0A1C3H1T3_9GAMM</name>
<keyword evidence="6" id="KW-0472">Membrane</keyword>
<gene>
    <name evidence="6" type="primary">era</name>
    <name evidence="11" type="ORF">CHUV0807_0146</name>
</gene>
<dbReference type="InterPro" id="IPR030388">
    <property type="entry name" value="G_ERA_dom"/>
</dbReference>
<feature type="region of interest" description="G1" evidence="7">
    <location>
        <begin position="12"/>
        <end position="19"/>
    </location>
</feature>
<evidence type="ECO:0000256" key="2">
    <source>
        <dbReference type="ARBA" id="ARBA00020484"/>
    </source>
</evidence>
<keyword evidence="6" id="KW-1003">Cell membrane</keyword>
<dbReference type="Pfam" id="PF01926">
    <property type="entry name" value="MMR_HSR1"/>
    <property type="match status" value="1"/>
</dbReference>
<dbReference type="PANTHER" id="PTHR42698:SF1">
    <property type="entry name" value="GTPASE ERA, MITOCHONDRIAL"/>
    <property type="match status" value="1"/>
</dbReference>
<feature type="region of interest" description="G2" evidence="7">
    <location>
        <begin position="38"/>
        <end position="42"/>
    </location>
</feature>
<feature type="binding site" evidence="6">
    <location>
        <begin position="59"/>
        <end position="63"/>
    </location>
    <ligand>
        <name>GTP</name>
        <dbReference type="ChEBI" id="CHEBI:37565"/>
    </ligand>
</feature>
<dbReference type="NCBIfam" id="NF000908">
    <property type="entry name" value="PRK00089.1"/>
    <property type="match status" value="1"/>
</dbReference>
<dbReference type="InterPro" id="IPR006073">
    <property type="entry name" value="GTP-bd"/>
</dbReference>